<dbReference type="Pfam" id="PF13445">
    <property type="entry name" value="zf-RING_UBOX"/>
    <property type="match status" value="1"/>
</dbReference>
<feature type="region of interest" description="Disordered" evidence="6">
    <location>
        <begin position="259"/>
        <end position="285"/>
    </location>
</feature>
<evidence type="ECO:0000256" key="4">
    <source>
        <dbReference type="PROSITE-ProRule" id="PRU00175"/>
    </source>
</evidence>
<gene>
    <name evidence="8" type="ORF">WG66_18992</name>
</gene>
<feature type="domain" description="RING-type" evidence="7">
    <location>
        <begin position="150"/>
        <end position="202"/>
    </location>
</feature>
<dbReference type="InterPro" id="IPR013083">
    <property type="entry name" value="Znf_RING/FYVE/PHD"/>
</dbReference>
<evidence type="ECO:0000313" key="8">
    <source>
        <dbReference type="EMBL" id="KTB28395.1"/>
    </source>
</evidence>
<feature type="compositionally biased region" description="Polar residues" evidence="6">
    <location>
        <begin position="1"/>
        <end position="12"/>
    </location>
</feature>
<evidence type="ECO:0000259" key="7">
    <source>
        <dbReference type="PROSITE" id="PS50089"/>
    </source>
</evidence>
<proteinExistence type="predicted"/>
<dbReference type="Gene3D" id="3.30.40.10">
    <property type="entry name" value="Zinc/RING finger domain, C3HC4 (zinc finger)"/>
    <property type="match status" value="1"/>
</dbReference>
<organism evidence="8 9">
    <name type="scientific">Moniliophthora roreri</name>
    <name type="common">Frosty pod rot fungus</name>
    <name type="synonym">Monilia roreri</name>
    <dbReference type="NCBI Taxonomy" id="221103"/>
    <lineage>
        <taxon>Eukaryota</taxon>
        <taxon>Fungi</taxon>
        <taxon>Dikarya</taxon>
        <taxon>Basidiomycota</taxon>
        <taxon>Agaricomycotina</taxon>
        <taxon>Agaricomycetes</taxon>
        <taxon>Agaricomycetidae</taxon>
        <taxon>Agaricales</taxon>
        <taxon>Marasmiineae</taxon>
        <taxon>Marasmiaceae</taxon>
        <taxon>Moniliophthora</taxon>
    </lineage>
</organism>
<evidence type="ECO:0000256" key="5">
    <source>
        <dbReference type="SAM" id="Coils"/>
    </source>
</evidence>
<keyword evidence="5" id="KW-0175">Coiled coil</keyword>
<dbReference type="eggNOG" id="ENOG502SP5M">
    <property type="taxonomic scope" value="Eukaryota"/>
</dbReference>
<evidence type="ECO:0000313" key="9">
    <source>
        <dbReference type="Proteomes" id="UP000054988"/>
    </source>
</evidence>
<sequence length="332" mass="37875">MAGRTIRQSNLEPQRRSSRLNNRQPLANGAGSSGNAKKREIVHVELPQKKRRKVEPKPSTSGSSQNCNLETTSSQVIIPRRSQRITPPDLIKREQELLKKEQAYQQKIGDLEAKNLSLSTKVEESSVLISEMKKREAEAALAQLEEHFTCPLCYEIMSHPYSLNPGQCGHTFCALCIIKWFFSRLHRQCGGWHESVDCPICRSLLVITPERAPRLDVTFPFVPNRLAATLCESLIEKLGQSPSGCSMTVKREDSEGVWSLERSRKKGQTKKEESEDEDEESSKLVEWRPGGDLRIEWQKRDKDGRKEMSYLLERWTNMQASDFIATKHRLGV</sequence>
<dbReference type="PROSITE" id="PS50089">
    <property type="entry name" value="ZF_RING_2"/>
    <property type="match status" value="1"/>
</dbReference>
<dbReference type="PROSITE" id="PS00518">
    <property type="entry name" value="ZF_RING_1"/>
    <property type="match status" value="1"/>
</dbReference>
<dbReference type="InterPro" id="IPR001841">
    <property type="entry name" value="Znf_RING"/>
</dbReference>
<dbReference type="Proteomes" id="UP000054988">
    <property type="component" value="Unassembled WGS sequence"/>
</dbReference>
<dbReference type="AlphaFoldDB" id="A0A0W0EWH7"/>
<dbReference type="InterPro" id="IPR027370">
    <property type="entry name" value="Znf-RING_euk"/>
</dbReference>
<keyword evidence="2 4" id="KW-0863">Zinc-finger</keyword>
<comment type="caution">
    <text evidence="8">The sequence shown here is derived from an EMBL/GenBank/DDBJ whole genome shotgun (WGS) entry which is preliminary data.</text>
</comment>
<dbReference type="GO" id="GO:0008270">
    <property type="term" value="F:zinc ion binding"/>
    <property type="evidence" value="ECO:0007669"/>
    <property type="project" value="UniProtKB-KW"/>
</dbReference>
<feature type="compositionally biased region" description="Polar residues" evidence="6">
    <location>
        <begin position="58"/>
        <end position="76"/>
    </location>
</feature>
<dbReference type="InterPro" id="IPR017907">
    <property type="entry name" value="Znf_RING_CS"/>
</dbReference>
<keyword evidence="1" id="KW-0479">Metal-binding</keyword>
<evidence type="ECO:0000256" key="2">
    <source>
        <dbReference type="ARBA" id="ARBA00022771"/>
    </source>
</evidence>
<name>A0A0W0EWH7_MONRR</name>
<dbReference type="EMBL" id="LATX01002479">
    <property type="protein sequence ID" value="KTB28395.1"/>
    <property type="molecule type" value="Genomic_DNA"/>
</dbReference>
<keyword evidence="3" id="KW-0862">Zinc</keyword>
<feature type="compositionally biased region" description="Basic and acidic residues" evidence="6">
    <location>
        <begin position="37"/>
        <end position="48"/>
    </location>
</feature>
<feature type="coiled-coil region" evidence="5">
    <location>
        <begin position="94"/>
        <end position="147"/>
    </location>
</feature>
<evidence type="ECO:0000256" key="1">
    <source>
        <dbReference type="ARBA" id="ARBA00022723"/>
    </source>
</evidence>
<accession>A0A0W0EWH7</accession>
<evidence type="ECO:0000256" key="3">
    <source>
        <dbReference type="ARBA" id="ARBA00022833"/>
    </source>
</evidence>
<dbReference type="SMART" id="SM00184">
    <property type="entry name" value="RING"/>
    <property type="match status" value="1"/>
</dbReference>
<feature type="region of interest" description="Disordered" evidence="6">
    <location>
        <begin position="1"/>
        <end position="79"/>
    </location>
</feature>
<dbReference type="SUPFAM" id="SSF57850">
    <property type="entry name" value="RING/U-box"/>
    <property type="match status" value="1"/>
</dbReference>
<reference evidence="8 9" key="1">
    <citation type="submission" date="2015-12" db="EMBL/GenBank/DDBJ databases">
        <title>Draft genome sequence of Moniliophthora roreri, the causal agent of frosty pod rot of cacao.</title>
        <authorList>
            <person name="Aime M.C."/>
            <person name="Diaz-Valderrama J.R."/>
            <person name="Kijpornyongpan T."/>
            <person name="Phillips-Mora W."/>
        </authorList>
    </citation>
    <scope>NUCLEOTIDE SEQUENCE [LARGE SCALE GENOMIC DNA]</scope>
    <source>
        <strain evidence="8 9">MCA 2952</strain>
    </source>
</reference>
<protein>
    <recommendedName>
        <fullName evidence="7">RING-type domain-containing protein</fullName>
    </recommendedName>
</protein>
<evidence type="ECO:0000256" key="6">
    <source>
        <dbReference type="SAM" id="MobiDB-lite"/>
    </source>
</evidence>